<dbReference type="InterPro" id="IPR023088">
    <property type="entry name" value="PDEase"/>
</dbReference>
<evidence type="ECO:0000313" key="10">
    <source>
        <dbReference type="Proteomes" id="UP000270296"/>
    </source>
</evidence>
<dbReference type="Gene3D" id="3.30.450.40">
    <property type="match status" value="1"/>
</dbReference>
<feature type="binding site" evidence="6">
    <location>
        <position position="398"/>
    </location>
    <ligand>
        <name>Zn(2+)</name>
        <dbReference type="ChEBI" id="CHEBI:29105"/>
        <label>1</label>
    </ligand>
</feature>
<feature type="binding site" evidence="6">
    <location>
        <position position="435"/>
    </location>
    <ligand>
        <name>Zn(2+)</name>
        <dbReference type="ChEBI" id="CHEBI:29105"/>
        <label>1</label>
    </ligand>
</feature>
<dbReference type="InterPro" id="IPR002073">
    <property type="entry name" value="PDEase_catalytic_dom"/>
</dbReference>
<dbReference type="OrthoDB" id="295473at2759"/>
<dbReference type="PROSITE" id="PS51845">
    <property type="entry name" value="PDEASE_I_2"/>
    <property type="match status" value="1"/>
</dbReference>
<evidence type="ECO:0000256" key="1">
    <source>
        <dbReference type="ARBA" id="ARBA00007648"/>
    </source>
</evidence>
<keyword evidence="3 6" id="KW-0479">Metal-binding</keyword>
<dbReference type="EMBL" id="UZAM01010375">
    <property type="protein sequence ID" value="VDP12117.1"/>
    <property type="molecule type" value="Genomic_DNA"/>
</dbReference>
<dbReference type="WBParaSite" id="SBAD_0000742801-mRNA-1">
    <property type="protein sequence ID" value="SBAD_0000742801-mRNA-1"/>
    <property type="gene ID" value="SBAD_0000742801"/>
</dbReference>
<dbReference type="PRINTS" id="PR00387">
    <property type="entry name" value="PDIESTERASE1"/>
</dbReference>
<dbReference type="PANTHER" id="PTHR11347">
    <property type="entry name" value="CYCLIC NUCLEOTIDE PHOSPHODIESTERASE"/>
    <property type="match status" value="1"/>
</dbReference>
<reference evidence="9 10" key="2">
    <citation type="submission" date="2018-11" db="EMBL/GenBank/DDBJ databases">
        <authorList>
            <consortium name="Pathogen Informatics"/>
        </authorList>
    </citation>
    <scope>NUCLEOTIDE SEQUENCE [LARGE SCALE GENOMIC DNA]</scope>
</reference>
<gene>
    <name evidence="9" type="ORF">SBAD_LOCUS7161</name>
</gene>
<dbReference type="Gene3D" id="1.10.1300.10">
    <property type="entry name" value="3'5'-cyclic nucleotide phosphodiesterase, catalytic domain"/>
    <property type="match status" value="1"/>
</dbReference>
<proteinExistence type="inferred from homology"/>
<evidence type="ECO:0000256" key="4">
    <source>
        <dbReference type="ARBA" id="ARBA00022801"/>
    </source>
</evidence>
<evidence type="ECO:0000256" key="2">
    <source>
        <dbReference type="ARBA" id="ARBA00022535"/>
    </source>
</evidence>
<evidence type="ECO:0000313" key="11">
    <source>
        <dbReference type="WBParaSite" id="SBAD_0000742801-mRNA-1"/>
    </source>
</evidence>
<dbReference type="GO" id="GO:0004114">
    <property type="term" value="F:3',5'-cyclic-nucleotide phosphodiesterase activity"/>
    <property type="evidence" value="ECO:0007669"/>
    <property type="project" value="InterPro"/>
</dbReference>
<sequence>MKIKDLLQCEESAFIMVTDDYGHCFCEVTGSKELGAPISAGTVSQWSDLLMNVKYLSYEDIPLEFKAYLRSIFDDAAIISNSLTIQPILGSATNGSSSIIAVLCILHSNSLSCSSSTRSKSFDDLLNLCNDTATSVIRICYSFEKQRSLTKLNGFILTLLRNVFSNLGCGLLFYQPLINFPFSCSLYLLDHDNNELVAEVVESDENQHEVLKEIRFPLGQGIAGQVAVSGNMINVKHYVPESRIVITEEKLSLSCARNVLCFAVKDKTAVIAVIQLVNKIDTQFYTDHDEHLAELLSSYCAISISHVRSSLPLAIAEEDVLRLSLCNIPEPSSIKPDFLSFSFSPRCLSLHETHIACLTIFDDLGFIQKFRIKRKKLSRFLLLVEHGYRDVPYHNWYHAFTVTHFCYLLQKKLGIMNIYLSDVQRVSLLVACLCHDIDHRGTNNSFQLQSGGIFKNISTFQKTALAQLYSSEGSVLECHHFAQTMCIFNMEECNIFAQLPSQVDIMFLYEDFGV</sequence>
<evidence type="ECO:0000313" key="9">
    <source>
        <dbReference type="EMBL" id="VDP12117.1"/>
    </source>
</evidence>
<feature type="binding site" evidence="6">
    <location>
        <position position="436"/>
    </location>
    <ligand>
        <name>Zn(2+)</name>
        <dbReference type="ChEBI" id="CHEBI:29105"/>
        <label>2</label>
    </ligand>
</feature>
<dbReference type="InterPro" id="IPR036971">
    <property type="entry name" value="PDEase_catalytic_dom_sf"/>
</dbReference>
<accession>A0A183IU64</accession>
<organism evidence="11">
    <name type="scientific">Soboliphyme baturini</name>
    <dbReference type="NCBI Taxonomy" id="241478"/>
    <lineage>
        <taxon>Eukaryota</taxon>
        <taxon>Metazoa</taxon>
        <taxon>Ecdysozoa</taxon>
        <taxon>Nematoda</taxon>
        <taxon>Enoplea</taxon>
        <taxon>Dorylaimia</taxon>
        <taxon>Dioctophymatida</taxon>
        <taxon>Dioctophymatoidea</taxon>
        <taxon>Soboliphymatidae</taxon>
        <taxon>Soboliphyme</taxon>
    </lineage>
</organism>
<evidence type="ECO:0000256" key="3">
    <source>
        <dbReference type="ARBA" id="ARBA00022723"/>
    </source>
</evidence>
<comment type="similarity">
    <text evidence="1 7">Belongs to the cyclic nucleotide phosphodiesterase family.</text>
</comment>
<feature type="active site" description="Proton donor" evidence="5">
    <location>
        <position position="394"/>
    </location>
</feature>
<feature type="binding site" evidence="6">
    <location>
        <position position="436"/>
    </location>
    <ligand>
        <name>Zn(2+)</name>
        <dbReference type="ChEBI" id="CHEBI:29105"/>
        <label>1</label>
    </ligand>
</feature>
<keyword evidence="2" id="KW-0140">cGMP</keyword>
<dbReference type="GO" id="GO:0046872">
    <property type="term" value="F:metal ion binding"/>
    <property type="evidence" value="ECO:0007669"/>
    <property type="project" value="UniProtKB-KW"/>
</dbReference>
<dbReference type="SUPFAM" id="SSF55781">
    <property type="entry name" value="GAF domain-like"/>
    <property type="match status" value="1"/>
</dbReference>
<comment type="cofactor">
    <cofactor evidence="7">
        <name>a divalent metal cation</name>
        <dbReference type="ChEBI" id="CHEBI:60240"/>
    </cofactor>
    <text evidence="7">Binds 2 divalent metal cations per subunit. Site 1 may preferentially bind zinc ions, while site 2 has a preference for magnesium and/or manganese ions.</text>
</comment>
<dbReference type="PROSITE" id="PS00126">
    <property type="entry name" value="PDEASE_I_1"/>
    <property type="match status" value="1"/>
</dbReference>
<dbReference type="InterPro" id="IPR029016">
    <property type="entry name" value="GAF-like_dom_sf"/>
</dbReference>
<dbReference type="Proteomes" id="UP000270296">
    <property type="component" value="Unassembled WGS sequence"/>
</dbReference>
<dbReference type="InterPro" id="IPR003607">
    <property type="entry name" value="HD/PDEase_dom"/>
</dbReference>
<keyword evidence="4 7" id="KW-0378">Hydrolase</keyword>
<dbReference type="InterPro" id="IPR003018">
    <property type="entry name" value="GAF"/>
</dbReference>
<dbReference type="SMART" id="SM00065">
    <property type="entry name" value="GAF"/>
    <property type="match status" value="1"/>
</dbReference>
<dbReference type="SUPFAM" id="SSF109604">
    <property type="entry name" value="HD-domain/PDEase-like"/>
    <property type="match status" value="1"/>
</dbReference>
<dbReference type="GO" id="GO:0007165">
    <property type="term" value="P:signal transduction"/>
    <property type="evidence" value="ECO:0007669"/>
    <property type="project" value="InterPro"/>
</dbReference>
<evidence type="ECO:0000256" key="6">
    <source>
        <dbReference type="PIRSR" id="PIRSR623088-3"/>
    </source>
</evidence>
<name>A0A183IU64_9BILA</name>
<evidence type="ECO:0000256" key="7">
    <source>
        <dbReference type="RuleBase" id="RU363067"/>
    </source>
</evidence>
<dbReference type="InterPro" id="IPR023174">
    <property type="entry name" value="PDEase_CS"/>
</dbReference>
<dbReference type="Pfam" id="PF01590">
    <property type="entry name" value="GAF"/>
    <property type="match status" value="1"/>
</dbReference>
<reference evidence="11" key="1">
    <citation type="submission" date="2016-06" db="UniProtKB">
        <authorList>
            <consortium name="WormBaseParasite"/>
        </authorList>
    </citation>
    <scope>IDENTIFICATION</scope>
</reference>
<keyword evidence="10" id="KW-1185">Reference proteome</keyword>
<evidence type="ECO:0000259" key="8">
    <source>
        <dbReference type="PROSITE" id="PS51845"/>
    </source>
</evidence>
<feature type="domain" description="PDEase" evidence="8">
    <location>
        <begin position="316"/>
        <end position="514"/>
    </location>
</feature>
<dbReference type="AlphaFoldDB" id="A0A183IU64"/>
<dbReference type="CDD" id="cd00077">
    <property type="entry name" value="HDc"/>
    <property type="match status" value="1"/>
</dbReference>
<protein>
    <recommendedName>
        <fullName evidence="7">Phosphodiesterase</fullName>
        <ecNumber evidence="7">3.1.4.-</ecNumber>
    </recommendedName>
</protein>
<evidence type="ECO:0000256" key="5">
    <source>
        <dbReference type="PIRSR" id="PIRSR623088-1"/>
    </source>
</evidence>
<dbReference type="EC" id="3.1.4.-" evidence="7"/>
<dbReference type="Pfam" id="PF00233">
    <property type="entry name" value="PDEase_I"/>
    <property type="match status" value="1"/>
</dbReference>